<evidence type="ECO:0000313" key="3">
    <source>
        <dbReference type="Proteomes" id="UP001597463"/>
    </source>
</evidence>
<dbReference type="InterPro" id="IPR006528">
    <property type="entry name" value="Phage_head_morphogenesis_dom"/>
</dbReference>
<feature type="non-terminal residue" evidence="2">
    <location>
        <position position="1"/>
    </location>
</feature>
<dbReference type="Pfam" id="PF04233">
    <property type="entry name" value="Phage_Mu_F"/>
    <property type="match status" value="1"/>
</dbReference>
<organism evidence="2 3">
    <name type="scientific">Comamonas terrae</name>
    <dbReference type="NCBI Taxonomy" id="673548"/>
    <lineage>
        <taxon>Bacteria</taxon>
        <taxon>Pseudomonadati</taxon>
        <taxon>Pseudomonadota</taxon>
        <taxon>Betaproteobacteria</taxon>
        <taxon>Burkholderiales</taxon>
        <taxon>Comamonadaceae</taxon>
        <taxon>Comamonas</taxon>
    </lineage>
</organism>
<reference evidence="3" key="1">
    <citation type="journal article" date="2019" name="Int. J. Syst. Evol. Microbiol.">
        <title>The Global Catalogue of Microorganisms (GCM) 10K type strain sequencing project: providing services to taxonomists for standard genome sequencing and annotation.</title>
        <authorList>
            <consortium name="The Broad Institute Genomics Platform"/>
            <consortium name="The Broad Institute Genome Sequencing Center for Infectious Disease"/>
            <person name="Wu L."/>
            <person name="Ma J."/>
        </authorList>
    </citation>
    <scope>NUCLEOTIDE SEQUENCE [LARGE SCALE GENOMIC DNA]</scope>
    <source>
        <strain evidence="3">TISTR 1906</strain>
    </source>
</reference>
<accession>A0ABW5USZ5</accession>
<comment type="caution">
    <text evidence="2">The sequence shown here is derived from an EMBL/GenBank/DDBJ whole genome shotgun (WGS) entry which is preliminary data.</text>
</comment>
<evidence type="ECO:0000313" key="2">
    <source>
        <dbReference type="EMBL" id="MFD2756380.1"/>
    </source>
</evidence>
<feature type="domain" description="Phage head morphogenesis" evidence="1">
    <location>
        <begin position="36"/>
        <end position="140"/>
    </location>
</feature>
<name>A0ABW5USZ5_9BURK</name>
<gene>
    <name evidence="2" type="ORF">ACFSW6_20085</name>
</gene>
<dbReference type="Proteomes" id="UP001597463">
    <property type="component" value="Unassembled WGS sequence"/>
</dbReference>
<dbReference type="EMBL" id="JBHUMV010000011">
    <property type="protein sequence ID" value="MFD2756380.1"/>
    <property type="molecule type" value="Genomic_DNA"/>
</dbReference>
<dbReference type="RefSeq" id="WP_377776116.1">
    <property type="nucleotide sequence ID" value="NZ_JBHUMV010000011.1"/>
</dbReference>
<protein>
    <submittedName>
        <fullName evidence="2">Phage minor head protein</fullName>
    </submittedName>
</protein>
<evidence type="ECO:0000259" key="1">
    <source>
        <dbReference type="Pfam" id="PF04233"/>
    </source>
</evidence>
<proteinExistence type="predicted"/>
<keyword evidence="3" id="KW-1185">Reference proteome</keyword>
<sequence length="175" mass="19414">IRSEPYQIRVGLARIKSYEHWTGLRAEGQSRLAAIIGRAVAEGTNPRAAARLIEEGLGVTRAKARQYAQTDITDSLRQARWAEADAAREEMGIRTGMLWTSALLPTTRATHAARNGRVYSTDEVRAFYGRDGNRYNCHCGQTECLLDANGKPILTERLQKIMAAEREAWDKGPGA</sequence>